<dbReference type="AlphaFoldDB" id="D6A2C7"/>
<protein>
    <submittedName>
        <fullName evidence="1">Predicted protein</fullName>
    </submittedName>
</protein>
<evidence type="ECO:0000313" key="2">
    <source>
        <dbReference type="Proteomes" id="UP000003824"/>
    </source>
</evidence>
<dbReference type="EMBL" id="DS999641">
    <property type="protein sequence ID" value="EFE69481.2"/>
    <property type="molecule type" value="Genomic_DNA"/>
</dbReference>
<sequence>MGDGVIATPSRQDEAVHFRHLWVCSVCDLSPTVGHKFITLQVCRVI</sequence>
<dbReference type="Proteomes" id="UP000003824">
    <property type="component" value="Unassembled WGS sequence"/>
</dbReference>
<proteinExistence type="predicted"/>
<accession>D6A2C7</accession>
<name>D6A2C7_STRV1</name>
<organism evidence="1 2">
    <name type="scientific">Streptomyces viridosporus (strain ATCC 14672 / DSM 40746 / JCM 4963 / KCTC 9882 / NRRL B-12104 / FH 1290)</name>
    <name type="common">Streptomyces ghanaensis</name>
    <dbReference type="NCBI Taxonomy" id="566461"/>
    <lineage>
        <taxon>Bacteria</taxon>
        <taxon>Bacillati</taxon>
        <taxon>Actinomycetota</taxon>
        <taxon>Actinomycetes</taxon>
        <taxon>Kitasatosporales</taxon>
        <taxon>Streptomycetaceae</taxon>
        <taxon>Streptomyces</taxon>
    </lineage>
</organism>
<reference evidence="2" key="1">
    <citation type="submission" date="2008-12" db="EMBL/GenBank/DDBJ databases">
        <title>Annotation of Streptomyces ghanaensis ATCC 14672.</title>
        <authorList>
            <consortium name="The Broad Institute Genome Sequencing Platform"/>
            <consortium name="Broad Institute Microbial Sequencing Center"/>
            <person name="Fischbach M."/>
            <person name="Ward D."/>
            <person name="Young S."/>
            <person name="Kodira C.D."/>
            <person name="Zeng Q."/>
            <person name="Koehrsen M."/>
            <person name="Godfrey P."/>
            <person name="Alvarado L."/>
            <person name="Berlin A.M."/>
            <person name="Borenstein D."/>
            <person name="Chen Z."/>
            <person name="Engels R."/>
            <person name="Freedman E."/>
            <person name="Gellesch M."/>
            <person name="Goldberg J."/>
            <person name="Griggs A."/>
            <person name="Gujja S."/>
            <person name="Heiman D.I."/>
            <person name="Hepburn T.A."/>
            <person name="Howarth C."/>
            <person name="Jen D."/>
            <person name="Larson L."/>
            <person name="Lewis B."/>
            <person name="Mehta T."/>
            <person name="Park D."/>
            <person name="Pearson M."/>
            <person name="Roberts A."/>
            <person name="Saif S."/>
            <person name="Shea T.D."/>
            <person name="Shenoy N."/>
            <person name="Sisk P."/>
            <person name="Stolte C."/>
            <person name="Sykes S.N."/>
            <person name="Walk T."/>
            <person name="White J."/>
            <person name="Yandava C."/>
            <person name="Straight P."/>
            <person name="Clardy J."/>
            <person name="Hung D."/>
            <person name="Kolter R."/>
            <person name="Mekalanos J."/>
            <person name="Walker S."/>
            <person name="Walsh C.T."/>
            <person name="Wieland B.L.C."/>
            <person name="Ilzarbe M."/>
            <person name="Galagan J."/>
            <person name="Nusbaum C."/>
            <person name="Birren B."/>
        </authorList>
    </citation>
    <scope>NUCLEOTIDE SEQUENCE [LARGE SCALE GENOMIC DNA]</scope>
    <source>
        <strain evidence="2">ATCC 14672 / DSM 40746 / JCM 4963 / KCTC 9882 / NRRL B-12104 / FH 1290</strain>
    </source>
</reference>
<evidence type="ECO:0000313" key="1">
    <source>
        <dbReference type="EMBL" id="EFE69481.2"/>
    </source>
</evidence>
<gene>
    <name evidence="1" type="ORF">SSFG_04723</name>
</gene>